<dbReference type="GO" id="GO:0005829">
    <property type="term" value="C:cytosol"/>
    <property type="evidence" value="ECO:0007669"/>
    <property type="project" value="TreeGrafter"/>
</dbReference>
<dbReference type="PROSITE" id="PS51481">
    <property type="entry name" value="DHAK"/>
    <property type="match status" value="1"/>
</dbReference>
<dbReference type="SMART" id="SM01120">
    <property type="entry name" value="Dak2"/>
    <property type="match status" value="1"/>
</dbReference>
<protein>
    <submittedName>
        <fullName evidence="7">Dihydroxyacetone kinase subunit DhaK</fullName>
    </submittedName>
</protein>
<dbReference type="GO" id="GO:0005524">
    <property type="term" value="F:ATP binding"/>
    <property type="evidence" value="ECO:0007669"/>
    <property type="project" value="UniProtKB-KW"/>
</dbReference>
<dbReference type="GO" id="GO:0004371">
    <property type="term" value="F:glycerone kinase activity"/>
    <property type="evidence" value="ECO:0007669"/>
    <property type="project" value="InterPro"/>
</dbReference>
<dbReference type="InterPro" id="IPR050861">
    <property type="entry name" value="Dihydroxyacetone_Kinase"/>
</dbReference>
<keyword evidence="2" id="KW-0547">Nucleotide-binding</keyword>
<dbReference type="RefSeq" id="WP_078978817.1">
    <property type="nucleotide sequence ID" value="NZ_MWQN01000001.1"/>
</dbReference>
<evidence type="ECO:0000256" key="2">
    <source>
        <dbReference type="ARBA" id="ARBA00022741"/>
    </source>
</evidence>
<dbReference type="Proteomes" id="UP000190037">
    <property type="component" value="Unassembled WGS sequence"/>
</dbReference>
<dbReference type="InterPro" id="IPR004006">
    <property type="entry name" value="DhaK_dom"/>
</dbReference>
<sequence>MKKLINSARDVVPEMLEGLALANPGIALLDGANVALRADARAYARSGRVAVISGGGAGHEPAHAGYVGPGMLTAAVSGDVFTSPATDTILAAIRTVAGPAGVLLVVKSYTGDRLNFGLAAELARAEGIAVEVVVVADDVALTAGEDTAGRRGIAGTVFVHKVAGAAAEAGATLAEVRAEAEAAAGAIGTMGVALSPCTVPAAGQPGFELGEDEVELGLGIHGEAGVRRAKIAPADTFVAELLDRIVTETGLGAGDRVALLVNNLGGTPTMELDIVLRGAVRDLAGRGLILERAWRGSFLTALEMAGVSLSLLRVDDARLARLDAATSAPAWPTPVVGRVGEVTVLPAAPAPGTADAGTVLTEPTPLTRAVEAACAALTEAEPHLTELDRVVGDGDLGISLARGAEAVRRELPGYGGGDPAAVLRGLADTVRRALGGTSGPLYSVLLLRAAGAVEADPSPRGWREAVAAGARAIGELGGARVGDRTMLDALVPAGEALVGGASLAEAIDAAAAGTEETATHIARRGRSSYLGDRAIGTVDPGAEAVVIWLRAVADALDAEDE</sequence>
<feature type="domain" description="DhaL" evidence="5">
    <location>
        <begin position="364"/>
        <end position="554"/>
    </location>
</feature>
<gene>
    <name evidence="7" type="ORF">B4N89_29555</name>
</gene>
<feature type="domain" description="DhaK" evidence="6">
    <location>
        <begin position="7"/>
        <end position="331"/>
    </location>
</feature>
<dbReference type="Pfam" id="PF02733">
    <property type="entry name" value="Dak1"/>
    <property type="match status" value="1"/>
</dbReference>
<evidence type="ECO:0000259" key="6">
    <source>
        <dbReference type="PROSITE" id="PS51481"/>
    </source>
</evidence>
<dbReference type="Pfam" id="PF02734">
    <property type="entry name" value="Dak2"/>
    <property type="match status" value="1"/>
</dbReference>
<dbReference type="STRING" id="159449.B4N89_29555"/>
<dbReference type="FunFam" id="1.25.40.340:FF:000002">
    <property type="entry name" value="Dihydroxyacetone kinase, L subunit"/>
    <property type="match status" value="1"/>
</dbReference>
<dbReference type="AlphaFoldDB" id="A0A1T3P5Z1"/>
<organism evidence="7 8">
    <name type="scientific">Embleya scabrispora</name>
    <dbReference type="NCBI Taxonomy" id="159449"/>
    <lineage>
        <taxon>Bacteria</taxon>
        <taxon>Bacillati</taxon>
        <taxon>Actinomycetota</taxon>
        <taxon>Actinomycetes</taxon>
        <taxon>Kitasatosporales</taxon>
        <taxon>Streptomycetaceae</taxon>
        <taxon>Embleya</taxon>
    </lineage>
</organism>
<keyword evidence="3 7" id="KW-0418">Kinase</keyword>
<dbReference type="SUPFAM" id="SSF101473">
    <property type="entry name" value="DhaL-like"/>
    <property type="match status" value="1"/>
</dbReference>
<dbReference type="InterPro" id="IPR036117">
    <property type="entry name" value="DhaL_dom_sf"/>
</dbReference>
<evidence type="ECO:0000313" key="7">
    <source>
        <dbReference type="EMBL" id="OPC84519.1"/>
    </source>
</evidence>
<name>A0A1T3P5Z1_9ACTN</name>
<evidence type="ECO:0000256" key="3">
    <source>
        <dbReference type="ARBA" id="ARBA00022777"/>
    </source>
</evidence>
<dbReference type="FunFam" id="3.30.1180.20:FF:000001">
    <property type="entry name" value="Dihydroxyacetone kinase 1"/>
    <property type="match status" value="1"/>
</dbReference>
<keyword evidence="1" id="KW-0808">Transferase</keyword>
<dbReference type="InterPro" id="IPR004007">
    <property type="entry name" value="DhaL_dom"/>
</dbReference>
<evidence type="ECO:0000256" key="1">
    <source>
        <dbReference type="ARBA" id="ARBA00022679"/>
    </source>
</evidence>
<reference evidence="7 8" key="1">
    <citation type="submission" date="2017-03" db="EMBL/GenBank/DDBJ databases">
        <title>Draft genome sequence of Streptomyces scabrisporus NF3, endophyte isolated from Amphipterygium adstringens.</title>
        <authorList>
            <person name="Vazquez M."/>
            <person name="Ceapa C.D."/>
            <person name="Rodriguez Luna D."/>
            <person name="Sanchez Esquivel S."/>
        </authorList>
    </citation>
    <scope>NUCLEOTIDE SEQUENCE [LARGE SCALE GENOMIC DNA]</scope>
    <source>
        <strain evidence="7 8">NF3</strain>
    </source>
</reference>
<dbReference type="Gene3D" id="3.30.1180.20">
    <property type="entry name" value="Dihydroxyacetone kinase, domain 2"/>
    <property type="match status" value="1"/>
</dbReference>
<evidence type="ECO:0000256" key="4">
    <source>
        <dbReference type="ARBA" id="ARBA00022840"/>
    </source>
</evidence>
<comment type="caution">
    <text evidence="7">The sequence shown here is derived from an EMBL/GenBank/DDBJ whole genome shotgun (WGS) entry which is preliminary data.</text>
</comment>
<dbReference type="PANTHER" id="PTHR28629">
    <property type="entry name" value="TRIOKINASE/FMN CYCLASE"/>
    <property type="match status" value="1"/>
</dbReference>
<dbReference type="Gene3D" id="1.25.40.340">
    <property type="match status" value="1"/>
</dbReference>
<evidence type="ECO:0000259" key="5">
    <source>
        <dbReference type="PROSITE" id="PS51480"/>
    </source>
</evidence>
<dbReference type="PROSITE" id="PS51480">
    <property type="entry name" value="DHAL"/>
    <property type="match status" value="1"/>
</dbReference>
<accession>A0A1T3P5Z1</accession>
<dbReference type="SUPFAM" id="SSF82549">
    <property type="entry name" value="DAK1/DegV-like"/>
    <property type="match status" value="1"/>
</dbReference>
<dbReference type="FunFam" id="3.40.50.10440:FF:000001">
    <property type="entry name" value="Dihydroxyacetone kinase, DhaK subunit"/>
    <property type="match status" value="1"/>
</dbReference>
<keyword evidence="8" id="KW-1185">Reference proteome</keyword>
<dbReference type="EMBL" id="MWQN01000001">
    <property type="protein sequence ID" value="OPC84519.1"/>
    <property type="molecule type" value="Genomic_DNA"/>
</dbReference>
<dbReference type="PANTHER" id="PTHR28629:SF4">
    <property type="entry name" value="TRIOKINASE_FMN CYCLASE"/>
    <property type="match status" value="1"/>
</dbReference>
<dbReference type="NCBIfam" id="NF011049">
    <property type="entry name" value="PRK14479.1"/>
    <property type="match status" value="1"/>
</dbReference>
<dbReference type="Gene3D" id="3.40.50.10440">
    <property type="entry name" value="Dihydroxyacetone kinase, domain 1"/>
    <property type="match status" value="1"/>
</dbReference>
<proteinExistence type="predicted"/>
<dbReference type="GO" id="GO:0019563">
    <property type="term" value="P:glycerol catabolic process"/>
    <property type="evidence" value="ECO:0007669"/>
    <property type="project" value="TreeGrafter"/>
</dbReference>
<dbReference type="OrthoDB" id="9806345at2"/>
<keyword evidence="4" id="KW-0067">ATP-binding</keyword>
<evidence type="ECO:0000313" key="8">
    <source>
        <dbReference type="Proteomes" id="UP000190037"/>
    </source>
</evidence>